<dbReference type="InterPro" id="IPR027417">
    <property type="entry name" value="P-loop_NTPase"/>
</dbReference>
<dbReference type="RefSeq" id="WP_198883193.1">
    <property type="nucleotide sequence ID" value="NZ_JAEKJA010000014.1"/>
</dbReference>
<sequence>MSVLNDEAIFLGSAATPQYLRLDMANRHGLVTGATGTGKTVTLQILAEGFSRAGVPVFCADIKGDLSGLATAGEAKDFLLKRAAAIGLDDYRFEASPAVFWDLFGKAGHPVRTTISEMGPVLLARLLELNDTQEGVLAIAFRFADDEGLAILDLKDLRALMLHVSDEAATLSRTYGRVSPASVAAIQRALLVLEEQGADHFFGEPALSIADLMRTRDGRGVVNVLDATALMMRPRLYATFLLWLLSELFEELPEVGDPDKPGLVFFFDEAHLLFDDAPAALIDRIEQVVRLIRSKGVGVYFVTQNPLDVPETVLGQLGNRVQHALRAFTPRDQKAVRSAAETFRPNPALDTAAVITELGVGEALVSTLGEKGVPSMVERTLIRPPSGRLGPLTEAERAALVAASPMGAKYDAPLDRESAYEVLQKRAAAAAAEPADAPAEAPKRESEPQDDEQRGAVTRLWWFLFGGPKRRRLTGTQRAARSAARSMAAEAGGRVGRALGGASGARLGKQIARGVLGGILRR</sequence>
<dbReference type="Gene3D" id="3.40.50.300">
    <property type="entry name" value="P-loop containing nucleotide triphosphate hydrolases"/>
    <property type="match status" value="2"/>
</dbReference>
<proteinExistence type="predicted"/>
<dbReference type="Proteomes" id="UP000609531">
    <property type="component" value="Unassembled WGS sequence"/>
</dbReference>
<feature type="region of interest" description="Disordered" evidence="1">
    <location>
        <begin position="425"/>
        <end position="453"/>
    </location>
</feature>
<accession>A0A934INT8</accession>
<evidence type="ECO:0000313" key="3">
    <source>
        <dbReference type="EMBL" id="MBJ3777287.1"/>
    </source>
</evidence>
<name>A0A934INT8_9HYPH</name>
<dbReference type="AlphaFoldDB" id="A0A934INT8"/>
<feature type="domain" description="Helicase HerA-like C-terminal" evidence="2">
    <location>
        <begin position="14"/>
        <end position="504"/>
    </location>
</feature>
<evidence type="ECO:0000313" key="4">
    <source>
        <dbReference type="Proteomes" id="UP000609531"/>
    </source>
</evidence>
<gene>
    <name evidence="3" type="ORF">JCR33_16385</name>
</gene>
<organism evidence="3 4">
    <name type="scientific">Acuticoccus mangrovi</name>
    <dbReference type="NCBI Taxonomy" id="2796142"/>
    <lineage>
        <taxon>Bacteria</taxon>
        <taxon>Pseudomonadati</taxon>
        <taxon>Pseudomonadota</taxon>
        <taxon>Alphaproteobacteria</taxon>
        <taxon>Hyphomicrobiales</taxon>
        <taxon>Amorphaceae</taxon>
        <taxon>Acuticoccus</taxon>
    </lineage>
</organism>
<dbReference type="SUPFAM" id="SSF52540">
    <property type="entry name" value="P-loop containing nucleoside triphosphate hydrolases"/>
    <property type="match status" value="1"/>
</dbReference>
<dbReference type="PANTHER" id="PTHR30121">
    <property type="entry name" value="UNCHARACTERIZED PROTEIN YJGR-RELATED"/>
    <property type="match status" value="1"/>
</dbReference>
<keyword evidence="4" id="KW-1185">Reference proteome</keyword>
<evidence type="ECO:0000259" key="2">
    <source>
        <dbReference type="Pfam" id="PF05872"/>
    </source>
</evidence>
<dbReference type="InterPro" id="IPR051162">
    <property type="entry name" value="T4SS_component"/>
</dbReference>
<dbReference type="InterPro" id="IPR033186">
    <property type="entry name" value="HerA_C"/>
</dbReference>
<reference evidence="3" key="1">
    <citation type="submission" date="2020-12" db="EMBL/GenBank/DDBJ databases">
        <title>Bacterial taxonomy.</title>
        <authorList>
            <person name="Pan X."/>
        </authorList>
    </citation>
    <scope>NUCLEOTIDE SEQUENCE</scope>
    <source>
        <strain evidence="3">B2012</strain>
    </source>
</reference>
<protein>
    <submittedName>
        <fullName evidence="3">DUF853 domain-containing protein</fullName>
    </submittedName>
</protein>
<feature type="compositionally biased region" description="Low complexity" evidence="1">
    <location>
        <begin position="427"/>
        <end position="440"/>
    </location>
</feature>
<dbReference type="EMBL" id="JAEKJA010000014">
    <property type="protein sequence ID" value="MBJ3777287.1"/>
    <property type="molecule type" value="Genomic_DNA"/>
</dbReference>
<feature type="compositionally biased region" description="Basic and acidic residues" evidence="1">
    <location>
        <begin position="441"/>
        <end position="453"/>
    </location>
</feature>
<comment type="caution">
    <text evidence="3">The sequence shown here is derived from an EMBL/GenBank/DDBJ whole genome shotgun (WGS) entry which is preliminary data.</text>
</comment>
<dbReference type="Pfam" id="PF05872">
    <property type="entry name" value="HerA_C"/>
    <property type="match status" value="1"/>
</dbReference>
<evidence type="ECO:0000256" key="1">
    <source>
        <dbReference type="SAM" id="MobiDB-lite"/>
    </source>
</evidence>
<dbReference type="PANTHER" id="PTHR30121:SF6">
    <property type="entry name" value="SLR6007 PROTEIN"/>
    <property type="match status" value="1"/>
</dbReference>